<proteinExistence type="predicted"/>
<evidence type="ECO:0008006" key="3">
    <source>
        <dbReference type="Google" id="ProtNLM"/>
    </source>
</evidence>
<dbReference type="Proteomes" id="UP000060778">
    <property type="component" value="Chromosome"/>
</dbReference>
<reference evidence="1 2" key="1">
    <citation type="submission" date="2013-11" db="EMBL/GenBank/DDBJ databases">
        <title>Comparative genomics of Ignicoccus.</title>
        <authorList>
            <person name="Podar M."/>
        </authorList>
    </citation>
    <scope>NUCLEOTIDE SEQUENCE [LARGE SCALE GENOMIC DNA]</scope>
    <source>
        <strain evidence="1 2">DSM 13165</strain>
    </source>
</reference>
<sequence>MKLMVQLSPCGGSGRHLIAYETAVHLAMRRGGGKYLIMDISSNAVSPLDIRGCYLGYLMGRYHPSEAIVKIPRHDNFYYTRFITPTCIKDLNYNLGLVNSRLEEIISKMAIEIKDLIKRNYTVIITASYDILTMNLIEELMRGPLSFIMDSEPVLISNENIVCIKESIRLMEELNLRSKNLIVNKVPAAEIMRLRDEVISLNGLNLAVLIPLSRQLYFRHFAHYMSVAIKANTNPHARTISHLFDKILRILEGTEEGGKVLALIGGLINETDLIPSVNEGAKIKIF</sequence>
<gene>
    <name evidence="1" type="ORF">EYM_06520</name>
</gene>
<dbReference type="GeneID" id="30680678"/>
<dbReference type="KEGG" id="iis:EYM_06520"/>
<dbReference type="EMBL" id="CP006867">
    <property type="protein sequence ID" value="ALU12693.1"/>
    <property type="molecule type" value="Genomic_DNA"/>
</dbReference>
<evidence type="ECO:0000313" key="2">
    <source>
        <dbReference type="Proteomes" id="UP000060778"/>
    </source>
</evidence>
<dbReference type="RefSeq" id="WP_075050213.1">
    <property type="nucleotide sequence ID" value="NZ_CP006867.1"/>
</dbReference>
<dbReference type="InterPro" id="IPR027417">
    <property type="entry name" value="P-loop_NTPase"/>
</dbReference>
<accession>A0A0U3F542</accession>
<name>A0A0U3F542_9CREN</name>
<evidence type="ECO:0000313" key="1">
    <source>
        <dbReference type="EMBL" id="ALU12693.1"/>
    </source>
</evidence>
<organism evidence="1 2">
    <name type="scientific">Ignicoccus islandicus DSM 13165</name>
    <dbReference type="NCBI Taxonomy" id="940295"/>
    <lineage>
        <taxon>Archaea</taxon>
        <taxon>Thermoproteota</taxon>
        <taxon>Thermoprotei</taxon>
        <taxon>Desulfurococcales</taxon>
        <taxon>Desulfurococcaceae</taxon>
        <taxon>Ignicoccus</taxon>
    </lineage>
</organism>
<dbReference type="SUPFAM" id="SSF52540">
    <property type="entry name" value="P-loop containing nucleoside triphosphate hydrolases"/>
    <property type="match status" value="1"/>
</dbReference>
<protein>
    <recommendedName>
        <fullName evidence="3">AAA domain-containing protein</fullName>
    </recommendedName>
</protein>
<dbReference type="AlphaFoldDB" id="A0A0U3F542"/>
<keyword evidence="2" id="KW-1185">Reference proteome</keyword>